<evidence type="ECO:0000313" key="13">
    <source>
        <dbReference type="EMBL" id="QEM82081.1"/>
    </source>
</evidence>
<keyword evidence="6 11" id="KW-0808">Transferase</keyword>
<keyword evidence="7 11" id="KW-0479">Metal-binding</keyword>
<sequence>MTTLSCFELGERMLSVSEARASLLTLVSAPLASEKVVLAHAHGRVLAEAVIAAFDVPGHTNAAMDGIALNWPCAEEGAGESLAEWRLVGQALAGQPWQGRLGPGECISITTGAPLPEGANTVIMQEQVTINGDRVNIDAADRVKGGQHVRMAGEDIARGQVALEAGSRIDAAALGFLASVGQANVTVWRRPRVAVFSTGDEVTAPGDGRDAAAIYDANRYSLIGLLQEHGVEVMDLGIVRDDYNALVARLVQAAEVADLVISSGGVSVGQADYTKAAVESMGRLTLWRIALRPGRPMACGTLGEQQVPFLGLPGNPVACMVTFLCFVAPLLRVMQGVSQAPLRQRAVADGRFNSRLGRTDFCRGRLSCDEDGRLHVIPTGAQGSGILSSMVVADCLVEVGDDMESANPGEIVTIHPLFRFP</sequence>
<dbReference type="Pfam" id="PF03454">
    <property type="entry name" value="MoeA_C"/>
    <property type="match status" value="1"/>
</dbReference>
<evidence type="ECO:0000256" key="7">
    <source>
        <dbReference type="ARBA" id="ARBA00022723"/>
    </source>
</evidence>
<dbReference type="CDD" id="cd00887">
    <property type="entry name" value="MoeA"/>
    <property type="match status" value="1"/>
</dbReference>
<evidence type="ECO:0000256" key="3">
    <source>
        <dbReference type="ARBA" id="ARBA00005046"/>
    </source>
</evidence>
<dbReference type="EMBL" id="CP038437">
    <property type="protein sequence ID" value="QEM82081.1"/>
    <property type="molecule type" value="Genomic_DNA"/>
</dbReference>
<reference evidence="13" key="1">
    <citation type="submission" date="2021-02" db="EMBL/GenBank/DDBJ databases">
        <title>Strain Y2R2, a novel species of the genus Halomonas.</title>
        <authorList>
            <person name="Huang H."/>
        </authorList>
    </citation>
    <scope>NUCLEOTIDE SEQUENCE</scope>
    <source>
        <strain evidence="13">Y2R2</strain>
    </source>
</reference>
<evidence type="ECO:0000256" key="9">
    <source>
        <dbReference type="ARBA" id="ARBA00023150"/>
    </source>
</evidence>
<dbReference type="SUPFAM" id="SSF63882">
    <property type="entry name" value="MoeA N-terminal region -like"/>
    <property type="match status" value="1"/>
</dbReference>
<dbReference type="Proteomes" id="UP000324285">
    <property type="component" value="Chromosome"/>
</dbReference>
<dbReference type="NCBIfam" id="NF045515">
    <property type="entry name" value="Glp_gephyrin"/>
    <property type="match status" value="1"/>
</dbReference>
<comment type="cofactor">
    <cofactor evidence="1 11">
        <name>Mg(2+)</name>
        <dbReference type="ChEBI" id="CHEBI:18420"/>
    </cofactor>
</comment>
<proteinExistence type="inferred from homology"/>
<dbReference type="FunFam" id="3.40.980.10:FF:000004">
    <property type="entry name" value="Molybdopterin molybdenumtransferase"/>
    <property type="match status" value="1"/>
</dbReference>
<evidence type="ECO:0000259" key="12">
    <source>
        <dbReference type="SMART" id="SM00852"/>
    </source>
</evidence>
<name>A0A5C1NGU8_9GAMM</name>
<feature type="domain" description="MoaB/Mog" evidence="12">
    <location>
        <begin position="194"/>
        <end position="333"/>
    </location>
</feature>
<dbReference type="InterPro" id="IPR038987">
    <property type="entry name" value="MoeA-like"/>
</dbReference>
<dbReference type="Gene3D" id="3.40.980.10">
    <property type="entry name" value="MoaB/Mog-like domain"/>
    <property type="match status" value="1"/>
</dbReference>
<dbReference type="InterPro" id="IPR036135">
    <property type="entry name" value="MoeA_linker/N_sf"/>
</dbReference>
<dbReference type="Pfam" id="PF00994">
    <property type="entry name" value="MoCF_biosynth"/>
    <property type="match status" value="1"/>
</dbReference>
<dbReference type="AlphaFoldDB" id="A0A5C1NGU8"/>
<dbReference type="UniPathway" id="UPA00344"/>
<dbReference type="EC" id="2.10.1.1" evidence="11"/>
<dbReference type="Gene3D" id="2.40.340.10">
    <property type="entry name" value="MoeA, C-terminal, domain IV"/>
    <property type="match status" value="1"/>
</dbReference>
<dbReference type="InterPro" id="IPR036688">
    <property type="entry name" value="MoeA_C_domain_IV_sf"/>
</dbReference>
<dbReference type="InterPro" id="IPR005110">
    <property type="entry name" value="MoeA_linker/N"/>
</dbReference>
<dbReference type="RefSeq" id="WP_149285091.1">
    <property type="nucleotide sequence ID" value="NZ_CP038437.2"/>
</dbReference>
<dbReference type="InterPro" id="IPR005111">
    <property type="entry name" value="MoeA_C_domain_IV"/>
</dbReference>
<dbReference type="GO" id="GO:0046872">
    <property type="term" value="F:metal ion binding"/>
    <property type="evidence" value="ECO:0007669"/>
    <property type="project" value="UniProtKB-UniRule"/>
</dbReference>
<dbReference type="GO" id="GO:0006777">
    <property type="term" value="P:Mo-molybdopterin cofactor biosynthetic process"/>
    <property type="evidence" value="ECO:0007669"/>
    <property type="project" value="UniProtKB-UniRule"/>
</dbReference>
<dbReference type="NCBIfam" id="TIGR00177">
    <property type="entry name" value="molyb_syn"/>
    <property type="match status" value="1"/>
</dbReference>
<dbReference type="SUPFAM" id="SSF53218">
    <property type="entry name" value="Molybdenum cofactor biosynthesis proteins"/>
    <property type="match status" value="1"/>
</dbReference>
<comment type="catalytic activity">
    <reaction evidence="10">
        <text>adenylyl-molybdopterin + molybdate = Mo-molybdopterin + AMP + H(+)</text>
        <dbReference type="Rhea" id="RHEA:35047"/>
        <dbReference type="ChEBI" id="CHEBI:15378"/>
        <dbReference type="ChEBI" id="CHEBI:36264"/>
        <dbReference type="ChEBI" id="CHEBI:62727"/>
        <dbReference type="ChEBI" id="CHEBI:71302"/>
        <dbReference type="ChEBI" id="CHEBI:456215"/>
        <dbReference type="EC" id="2.10.1.1"/>
    </reaction>
</comment>
<dbReference type="OrthoDB" id="9804758at2"/>
<keyword evidence="9 11" id="KW-0501">Molybdenum cofactor biosynthesis</keyword>
<keyword evidence="14" id="KW-1185">Reference proteome</keyword>
<evidence type="ECO:0000256" key="2">
    <source>
        <dbReference type="ARBA" id="ARBA00002901"/>
    </source>
</evidence>
<evidence type="ECO:0000256" key="10">
    <source>
        <dbReference type="ARBA" id="ARBA00047317"/>
    </source>
</evidence>
<protein>
    <recommendedName>
        <fullName evidence="11">Molybdopterin molybdenumtransferase</fullName>
        <ecNumber evidence="11">2.10.1.1</ecNumber>
    </recommendedName>
</protein>
<evidence type="ECO:0000256" key="4">
    <source>
        <dbReference type="ARBA" id="ARBA00010763"/>
    </source>
</evidence>
<dbReference type="GO" id="GO:0061599">
    <property type="term" value="F:molybdopterin molybdotransferase activity"/>
    <property type="evidence" value="ECO:0007669"/>
    <property type="project" value="UniProtKB-UniRule"/>
</dbReference>
<evidence type="ECO:0000256" key="8">
    <source>
        <dbReference type="ARBA" id="ARBA00022842"/>
    </source>
</evidence>
<dbReference type="SUPFAM" id="SSF63867">
    <property type="entry name" value="MoeA C-terminal domain-like"/>
    <property type="match status" value="1"/>
</dbReference>
<evidence type="ECO:0000256" key="6">
    <source>
        <dbReference type="ARBA" id="ARBA00022679"/>
    </source>
</evidence>
<gene>
    <name evidence="13" type="ORF">E4T21_11370</name>
</gene>
<keyword evidence="5 11" id="KW-0500">Molybdenum</keyword>
<evidence type="ECO:0000256" key="5">
    <source>
        <dbReference type="ARBA" id="ARBA00022505"/>
    </source>
</evidence>
<evidence type="ECO:0000313" key="14">
    <source>
        <dbReference type="Proteomes" id="UP000324285"/>
    </source>
</evidence>
<dbReference type="PANTHER" id="PTHR10192">
    <property type="entry name" value="MOLYBDOPTERIN BIOSYNTHESIS PROTEIN"/>
    <property type="match status" value="1"/>
</dbReference>
<evidence type="ECO:0000256" key="1">
    <source>
        <dbReference type="ARBA" id="ARBA00001946"/>
    </source>
</evidence>
<dbReference type="SMART" id="SM00852">
    <property type="entry name" value="MoCF_biosynth"/>
    <property type="match status" value="1"/>
</dbReference>
<dbReference type="InterPro" id="IPR001453">
    <property type="entry name" value="MoaB/Mog_dom"/>
</dbReference>
<accession>A0A5C1NGU8</accession>
<organism evidence="13 14">
    <name type="scientific">Halomonas binhaiensis</name>
    <dbReference type="NCBI Taxonomy" id="2562282"/>
    <lineage>
        <taxon>Bacteria</taxon>
        <taxon>Pseudomonadati</taxon>
        <taxon>Pseudomonadota</taxon>
        <taxon>Gammaproteobacteria</taxon>
        <taxon>Oceanospirillales</taxon>
        <taxon>Halomonadaceae</taxon>
        <taxon>Halomonas</taxon>
    </lineage>
</organism>
<dbReference type="GO" id="GO:0005829">
    <property type="term" value="C:cytosol"/>
    <property type="evidence" value="ECO:0007669"/>
    <property type="project" value="TreeGrafter"/>
</dbReference>
<comment type="pathway">
    <text evidence="3 11">Cofactor biosynthesis; molybdopterin biosynthesis.</text>
</comment>
<dbReference type="Pfam" id="PF03453">
    <property type="entry name" value="MoeA_N"/>
    <property type="match status" value="1"/>
</dbReference>
<evidence type="ECO:0000256" key="11">
    <source>
        <dbReference type="RuleBase" id="RU365090"/>
    </source>
</evidence>
<dbReference type="InterPro" id="IPR036425">
    <property type="entry name" value="MoaB/Mog-like_dom_sf"/>
</dbReference>
<keyword evidence="8 11" id="KW-0460">Magnesium</keyword>
<dbReference type="Gene3D" id="2.170.190.11">
    <property type="entry name" value="Molybdopterin biosynthesis moea protein, domain 3"/>
    <property type="match status" value="1"/>
</dbReference>
<dbReference type="Gene3D" id="3.90.105.10">
    <property type="entry name" value="Molybdopterin biosynthesis moea protein, domain 2"/>
    <property type="match status" value="1"/>
</dbReference>
<comment type="function">
    <text evidence="2 11">Catalyzes the insertion of molybdate into adenylated molybdopterin with the concomitant release of AMP.</text>
</comment>
<dbReference type="KEGG" id="hbh:E4T21_11370"/>
<comment type="similarity">
    <text evidence="4 11">Belongs to the MoeA family.</text>
</comment>
<dbReference type="PANTHER" id="PTHR10192:SF31">
    <property type="entry name" value="MOLYBDOPTERIN MOLYBDENUMTRANSFERASE"/>
    <property type="match status" value="1"/>
</dbReference>